<evidence type="ECO:0000259" key="7">
    <source>
        <dbReference type="Pfam" id="PF16113"/>
    </source>
</evidence>
<evidence type="ECO:0000259" key="5">
    <source>
        <dbReference type="Pfam" id="PF00725"/>
    </source>
</evidence>
<evidence type="ECO:0000313" key="9">
    <source>
        <dbReference type="Proteomes" id="UP000198855"/>
    </source>
</evidence>
<dbReference type="SUPFAM" id="SSF51735">
    <property type="entry name" value="NAD(P)-binding Rossmann-fold domains"/>
    <property type="match status" value="1"/>
</dbReference>
<dbReference type="InterPro" id="IPR029045">
    <property type="entry name" value="ClpP/crotonase-like_dom_sf"/>
</dbReference>
<dbReference type="SUPFAM" id="SSF48179">
    <property type="entry name" value="6-phosphogluconate dehydrogenase C-terminal domain-like"/>
    <property type="match status" value="2"/>
</dbReference>
<evidence type="ECO:0000256" key="2">
    <source>
        <dbReference type="ARBA" id="ARBA00023002"/>
    </source>
</evidence>
<keyword evidence="3" id="KW-0520">NAD</keyword>
<dbReference type="InterPro" id="IPR008927">
    <property type="entry name" value="6-PGluconate_DH-like_C_sf"/>
</dbReference>
<gene>
    <name evidence="8" type="ORF">SAMN05216378_4203</name>
</gene>
<dbReference type="GO" id="GO:0070403">
    <property type="term" value="F:NAD+ binding"/>
    <property type="evidence" value="ECO:0007669"/>
    <property type="project" value="InterPro"/>
</dbReference>
<dbReference type="InterPro" id="IPR006108">
    <property type="entry name" value="3HC_DH_C"/>
</dbReference>
<dbReference type="RefSeq" id="WP_091188375.1">
    <property type="nucleotide sequence ID" value="NZ_FOMT01000004.1"/>
</dbReference>
<dbReference type="AlphaFoldDB" id="A0A1I2DPA3"/>
<feature type="domain" description="Enoyl-CoA hydratase/isomerase" evidence="7">
    <location>
        <begin position="505"/>
        <end position="635"/>
    </location>
</feature>
<dbReference type="Pfam" id="PF16113">
    <property type="entry name" value="ECH_2"/>
    <property type="match status" value="1"/>
</dbReference>
<dbReference type="PANTHER" id="PTHR48075">
    <property type="entry name" value="3-HYDROXYACYL-COA DEHYDROGENASE FAMILY PROTEIN"/>
    <property type="match status" value="1"/>
</dbReference>
<keyword evidence="9" id="KW-1185">Reference proteome</keyword>
<evidence type="ECO:0000313" key="8">
    <source>
        <dbReference type="EMBL" id="SFE82335.1"/>
    </source>
</evidence>
<dbReference type="EMBL" id="FOMT01000004">
    <property type="protein sequence ID" value="SFE82335.1"/>
    <property type="molecule type" value="Genomic_DNA"/>
</dbReference>
<reference evidence="9" key="1">
    <citation type="submission" date="2016-10" db="EMBL/GenBank/DDBJ databases">
        <authorList>
            <person name="Varghese N."/>
            <person name="Submissions S."/>
        </authorList>
    </citation>
    <scope>NUCLEOTIDE SEQUENCE [LARGE SCALE GENOMIC DNA]</scope>
    <source>
        <strain evidence="9">CGMCC 1.10784</strain>
    </source>
</reference>
<comment type="catalytic activity">
    <reaction evidence="4">
        <text>a (3S)-3-hydroxyacyl-CoA + NAD(+) = a 3-oxoacyl-CoA + NADH + H(+)</text>
        <dbReference type="Rhea" id="RHEA:22432"/>
        <dbReference type="ChEBI" id="CHEBI:15378"/>
        <dbReference type="ChEBI" id="CHEBI:57318"/>
        <dbReference type="ChEBI" id="CHEBI:57540"/>
        <dbReference type="ChEBI" id="CHEBI:57945"/>
        <dbReference type="ChEBI" id="CHEBI:90726"/>
        <dbReference type="EC" id="1.1.1.35"/>
    </reaction>
</comment>
<comment type="similarity">
    <text evidence="1">Belongs to the 3-hydroxyacyl-CoA dehydrogenase family.</text>
</comment>
<proteinExistence type="inferred from homology"/>
<name>A0A1I2DPA3_9BACL</name>
<dbReference type="STRING" id="1045775.SAMN05216378_4203"/>
<organism evidence="8 9">
    <name type="scientific">Paenibacillus catalpae</name>
    <dbReference type="NCBI Taxonomy" id="1045775"/>
    <lineage>
        <taxon>Bacteria</taxon>
        <taxon>Bacillati</taxon>
        <taxon>Bacillota</taxon>
        <taxon>Bacilli</taxon>
        <taxon>Bacillales</taxon>
        <taxon>Paenibacillaceae</taxon>
        <taxon>Paenibacillus</taxon>
    </lineage>
</organism>
<evidence type="ECO:0000256" key="1">
    <source>
        <dbReference type="ARBA" id="ARBA00009463"/>
    </source>
</evidence>
<dbReference type="Pfam" id="PF00725">
    <property type="entry name" value="3HCDH"/>
    <property type="match status" value="1"/>
</dbReference>
<dbReference type="OrthoDB" id="9771883at2"/>
<evidence type="ECO:0000256" key="4">
    <source>
        <dbReference type="ARBA" id="ARBA00049556"/>
    </source>
</evidence>
<dbReference type="SUPFAM" id="SSF52096">
    <property type="entry name" value="ClpP/crotonase"/>
    <property type="match status" value="1"/>
</dbReference>
<accession>A0A1I2DPA3</accession>
<dbReference type="Gene3D" id="3.40.50.720">
    <property type="entry name" value="NAD(P)-binding Rossmann-like Domain"/>
    <property type="match status" value="1"/>
</dbReference>
<dbReference type="UniPathway" id="UPA00659"/>
<dbReference type="CDD" id="cd06558">
    <property type="entry name" value="crotonase-like"/>
    <property type="match status" value="1"/>
</dbReference>
<dbReference type="InterPro" id="IPR036291">
    <property type="entry name" value="NAD(P)-bd_dom_sf"/>
</dbReference>
<feature type="domain" description="3-hydroxyacyl-CoA dehydrogenase NAD binding" evidence="6">
    <location>
        <begin position="12"/>
        <end position="209"/>
    </location>
</feature>
<feature type="domain" description="3-hydroxyacyl-CoA dehydrogenase C-terminal" evidence="5">
    <location>
        <begin position="212"/>
        <end position="311"/>
    </location>
</feature>
<protein>
    <submittedName>
        <fullName evidence="8">3-hydroxyacyl-CoA dehydrogenase</fullName>
    </submittedName>
</protein>
<dbReference type="GO" id="GO:0003857">
    <property type="term" value="F:(3S)-3-hydroxyacyl-CoA dehydrogenase (NAD+) activity"/>
    <property type="evidence" value="ECO:0007669"/>
    <property type="project" value="UniProtKB-EC"/>
</dbReference>
<dbReference type="Proteomes" id="UP000198855">
    <property type="component" value="Unassembled WGS sequence"/>
</dbReference>
<keyword evidence="2" id="KW-0560">Oxidoreductase</keyword>
<dbReference type="InterPro" id="IPR045004">
    <property type="entry name" value="ECH_dom"/>
</dbReference>
<dbReference type="Pfam" id="PF02737">
    <property type="entry name" value="3HCDH_N"/>
    <property type="match status" value="1"/>
</dbReference>
<dbReference type="GO" id="GO:0006635">
    <property type="term" value="P:fatty acid beta-oxidation"/>
    <property type="evidence" value="ECO:0007669"/>
    <property type="project" value="UniProtKB-UniPathway"/>
</dbReference>
<dbReference type="Gene3D" id="3.90.226.10">
    <property type="entry name" value="2-enoyl-CoA Hydratase, Chain A, domain 1"/>
    <property type="match status" value="1"/>
</dbReference>
<dbReference type="Gene3D" id="1.10.1040.50">
    <property type="match status" value="1"/>
</dbReference>
<dbReference type="InterPro" id="IPR006176">
    <property type="entry name" value="3-OHacyl-CoA_DH_NAD-bd"/>
</dbReference>
<sequence length="805" mass="86496">MSNNRTGTVRRAAVIGSGVMGAGIAAHLANAGMRVLLLDVVPQSLLPEEEKRGLTLASPQVRSRLAQAAVARMAKAQPAPLYEPSFAGRITAGNLEDHLAGLSEADWIVEAVVERLDIKRSLFEKIESVWKPGTLVTSNTSGLSVAEMVEGRSETFRQHFAVTHFFNPPRYMKLVEVVPTGDTDPEVTALLTALCEERLGKGVVVAKDTPNFIANRIGTYGMLVTLEEVLRYGLTVEEADALTGPAMGRPKTATFRMLDLVGLDTLLHVVDNVRDKSTDAAERETFARPPLLEQLVASGRLGEKSGGGFYRKIKGSKGGSEIESLDLESLAYRPRSSVKGPIIDAAKAAKGTGGKVRALLGTDPKHKYAQFAWQTIKRTLLYSAALVGVIADSISDIDKAMKWGFSWELGPFELWDALGLEKSVARMKAEGDAVPEWVTQWITEGHGSFYAVQEGRRLVYSGGGGGYAAEELSPDEISLAGLKEAGRTVLRTSDASLIDLGDDVVCLEFHSQNNAIGGEILSAIRRTAEEVSKNWRGLVIANDGRNFCVGANLLLLLMEAQNGEWEEVEDIIRMFQSSMLSIKKLDRPVVAAPHRMTLGGGVEACLPADQIIFSPETYFGLVETGVGLIPAGGGSKEAAVMAAARAGGGDIQPHLNALFETVAMAKTSTSGFDVGRIGLKRPQDRVIMRQDARIAEAKRAVLELDRAGYAPQPEARVRVAGREGKAVLRMGVHSLLLGGQISKHDALIAGKLAHVMAGGDAAPGAEVSEQYLLDLECEAFLSLCGERKTQDRMSHMLSTGKPLRN</sequence>
<dbReference type="PANTHER" id="PTHR48075:SF7">
    <property type="entry name" value="3-HYDROXYACYL-COA DEHYDROGENASE-RELATED"/>
    <property type="match status" value="1"/>
</dbReference>
<evidence type="ECO:0000256" key="3">
    <source>
        <dbReference type="ARBA" id="ARBA00023027"/>
    </source>
</evidence>
<evidence type="ECO:0000259" key="6">
    <source>
        <dbReference type="Pfam" id="PF02737"/>
    </source>
</evidence>